<evidence type="ECO:0000313" key="2">
    <source>
        <dbReference type="RefSeq" id="XP_026192127.1"/>
    </source>
</evidence>
<name>A0A6P6RXL3_9EIME</name>
<keyword evidence="1" id="KW-1185">Reference proteome</keyword>
<dbReference type="Proteomes" id="UP000515125">
    <property type="component" value="Unplaced"/>
</dbReference>
<accession>A0A6P6RXL3</accession>
<gene>
    <name evidence="2" type="primary">LOC34620237</name>
</gene>
<proteinExistence type="predicted"/>
<sequence>MDYTTTLAAAGGVEALKEVLIDALLKAIPGLRDRSRIEISSIVEGSINVVLRIHPPSPDAASNNPEGGADAPRQLTAAEVLLALQEQLAEPLSPLRTGALGEYAAYATLERYVFLDKSTRNESFDLVGFITRWLPAWLREAVPRDVLAAVEVLLLLSCLTSVAIGIRRATLVCKSGTAQWLGVARTAVFLPCDCRCSERRSSAIPRDQRSCLYPAPT</sequence>
<dbReference type="AlphaFoldDB" id="A0A6P6RXL3"/>
<organism evidence="1 2">
    <name type="scientific">Cyclospora cayetanensis</name>
    <dbReference type="NCBI Taxonomy" id="88456"/>
    <lineage>
        <taxon>Eukaryota</taxon>
        <taxon>Sar</taxon>
        <taxon>Alveolata</taxon>
        <taxon>Apicomplexa</taxon>
        <taxon>Conoidasida</taxon>
        <taxon>Coccidia</taxon>
        <taxon>Eucoccidiorida</taxon>
        <taxon>Eimeriorina</taxon>
        <taxon>Eimeriidae</taxon>
        <taxon>Cyclospora</taxon>
    </lineage>
</organism>
<dbReference type="RefSeq" id="XP_026192127.1">
    <property type="nucleotide sequence ID" value="XM_026336342.1"/>
</dbReference>
<dbReference type="OrthoDB" id="354480at2759"/>
<reference evidence="2" key="1">
    <citation type="submission" date="2025-08" db="UniProtKB">
        <authorList>
            <consortium name="RefSeq"/>
        </authorList>
    </citation>
    <scope>IDENTIFICATION</scope>
</reference>
<evidence type="ECO:0000313" key="1">
    <source>
        <dbReference type="Proteomes" id="UP000515125"/>
    </source>
</evidence>
<protein>
    <submittedName>
        <fullName evidence="2">Uncharacterized protein LOC34620237</fullName>
    </submittedName>
</protein>
<dbReference type="GeneID" id="34620237"/>